<gene>
    <name evidence="2" type="ORF">A4W93_09370</name>
</gene>
<dbReference type="SUPFAM" id="SSF103039">
    <property type="entry name" value="CheC-like"/>
    <property type="match status" value="1"/>
</dbReference>
<feature type="domain" description="Chemotaxis phosphatase CheX-like" evidence="1">
    <location>
        <begin position="46"/>
        <end position="135"/>
    </location>
</feature>
<proteinExistence type="predicted"/>
<dbReference type="OrthoDB" id="9788100at2"/>
<dbReference type="Gene3D" id="3.40.1550.10">
    <property type="entry name" value="CheC-like"/>
    <property type="match status" value="1"/>
</dbReference>
<dbReference type="Pfam" id="PF13690">
    <property type="entry name" value="CheX"/>
    <property type="match status" value="1"/>
</dbReference>
<dbReference type="KEGG" id="rgu:A4W93_09370"/>
<reference evidence="2 3" key="1">
    <citation type="submission" date="2016-04" db="EMBL/GenBank/DDBJ databases">
        <title>Complete genome sequence of natural rubber-degrading, novel Gram-negative bacterium, Rhizobacter gummiphilus strain NS21.</title>
        <authorList>
            <person name="Tabata M."/>
            <person name="Kasai D."/>
            <person name="Fukuda M."/>
        </authorList>
    </citation>
    <scope>NUCLEOTIDE SEQUENCE [LARGE SCALE GENOMIC DNA]</scope>
    <source>
        <strain evidence="2 3">NS21</strain>
    </source>
</reference>
<dbReference type="AlphaFoldDB" id="A0A1W6L799"/>
<sequence length="152" mass="16705">MVSLKESDLRLFIDSVRRYFEVTSRVAPEITSAFLGVGEVQGHEFNGIVKFSGPMNGQVTVSLPMRAVRELLLIQHETKLTEANLLDAVGEIANTLAGNARRNLGKDLDISVPTTVRGAHVAGQRARQHPYVITFRWNTYPGMVCVDLAQAA</sequence>
<dbReference type="EMBL" id="CP015118">
    <property type="protein sequence ID" value="ARN20102.1"/>
    <property type="molecule type" value="Genomic_DNA"/>
</dbReference>
<dbReference type="InterPro" id="IPR028976">
    <property type="entry name" value="CheC-like_sf"/>
</dbReference>
<dbReference type="InterPro" id="IPR028051">
    <property type="entry name" value="CheX-like_dom"/>
</dbReference>
<evidence type="ECO:0000313" key="3">
    <source>
        <dbReference type="Proteomes" id="UP000193427"/>
    </source>
</evidence>
<organism evidence="2 3">
    <name type="scientific">Piscinibacter gummiphilus</name>
    <dbReference type="NCBI Taxonomy" id="946333"/>
    <lineage>
        <taxon>Bacteria</taxon>
        <taxon>Pseudomonadati</taxon>
        <taxon>Pseudomonadota</taxon>
        <taxon>Betaproteobacteria</taxon>
        <taxon>Burkholderiales</taxon>
        <taxon>Sphaerotilaceae</taxon>
        <taxon>Piscinibacter</taxon>
    </lineage>
</organism>
<dbReference type="STRING" id="946333.A4W93_09370"/>
<accession>A0A1W6L799</accession>
<evidence type="ECO:0000313" key="2">
    <source>
        <dbReference type="EMBL" id="ARN20102.1"/>
    </source>
</evidence>
<protein>
    <recommendedName>
        <fullName evidence="1">Chemotaxis phosphatase CheX-like domain-containing protein</fullName>
    </recommendedName>
</protein>
<dbReference type="Proteomes" id="UP000193427">
    <property type="component" value="Chromosome"/>
</dbReference>
<evidence type="ECO:0000259" key="1">
    <source>
        <dbReference type="Pfam" id="PF13690"/>
    </source>
</evidence>
<dbReference type="RefSeq" id="WP_085750370.1">
    <property type="nucleotide sequence ID" value="NZ_BSPR01000016.1"/>
</dbReference>
<dbReference type="CDD" id="cd17906">
    <property type="entry name" value="CheX"/>
    <property type="match status" value="1"/>
</dbReference>
<keyword evidence="3" id="KW-1185">Reference proteome</keyword>
<name>A0A1W6L799_9BURK</name>